<dbReference type="KEGG" id="sbal:HUE88_10130"/>
<dbReference type="RefSeq" id="WP_194368681.1">
    <property type="nucleotide sequence ID" value="NZ_CP054492.1"/>
</dbReference>
<dbReference type="Pfam" id="PF13177">
    <property type="entry name" value="DNA_pol3_delta2"/>
    <property type="match status" value="1"/>
</dbReference>
<dbReference type="InterPro" id="IPR027417">
    <property type="entry name" value="P-loop_NTPase"/>
</dbReference>
<gene>
    <name evidence="1" type="ORF">HUE88_10130</name>
</gene>
<dbReference type="Gene3D" id="3.40.50.300">
    <property type="entry name" value="P-loop containing nucleotide triphosphate hydrolases"/>
    <property type="match status" value="1"/>
</dbReference>
<sequence length="208" mass="23368">MLIHESKKGYILISTEIQAEFERLSQELKPNRVVGFIEDDFKIEHAKAVVAEAYISEAQTKYIIIGSSSFTNVAQNSLLKVLEEPPKNIEFIIISPTKSNLLPTVRSRLPIVKGKIIHSVQNIELNLAKIDYAEVFAFLKANARITKSDAKTLVEALYYRATVVDMLILSISQLDNFDRAYRLLELNSRPQSVLALILMSFVGDKNAG</sequence>
<protein>
    <submittedName>
        <fullName evidence="1">DNA polymerase III subunit delta</fullName>
    </submittedName>
</protein>
<dbReference type="NCBIfam" id="NF006296">
    <property type="entry name" value="PRK08485.1"/>
    <property type="match status" value="1"/>
</dbReference>
<dbReference type="Proteomes" id="UP000593994">
    <property type="component" value="Chromosome"/>
</dbReference>
<dbReference type="SUPFAM" id="SSF52540">
    <property type="entry name" value="P-loop containing nucleoside triphosphate hydrolases"/>
    <property type="match status" value="1"/>
</dbReference>
<evidence type="ECO:0000313" key="2">
    <source>
        <dbReference type="Proteomes" id="UP000593994"/>
    </source>
</evidence>
<evidence type="ECO:0000313" key="1">
    <source>
        <dbReference type="EMBL" id="QOY51470.1"/>
    </source>
</evidence>
<proteinExistence type="predicted"/>
<name>A0A7S7LUC1_9BACT</name>
<reference evidence="1 2" key="1">
    <citation type="submission" date="2020-05" db="EMBL/GenBank/DDBJ databases">
        <title>Sulfurimonas marisnigri, sp. nov., and Sulfurimonas baltica, sp. nov., manganese oxide reducing chemolithoautotrophs of the class Epsilonproteobacteria isolated from the pelagic redoxclines of the Black and Baltic Seas and emended description of the genus Sulfurimonas.</title>
        <authorList>
            <person name="Henkel J.V."/>
            <person name="Laudan C."/>
            <person name="Werner J."/>
            <person name="Neu T."/>
            <person name="Plewe S."/>
            <person name="Sproer C."/>
            <person name="Bunk B."/>
            <person name="Schulz-Vogt H.N."/>
        </authorList>
    </citation>
    <scope>NUCLEOTIDE SEQUENCE [LARGE SCALE GENOMIC DNA]</scope>
    <source>
        <strain evidence="1 2">GD2</strain>
    </source>
</reference>
<dbReference type="EMBL" id="CP054492">
    <property type="protein sequence ID" value="QOY51470.1"/>
    <property type="molecule type" value="Genomic_DNA"/>
</dbReference>
<organism evidence="1 2">
    <name type="scientific">Candidatus Sulfurimonas baltica</name>
    <dbReference type="NCBI Taxonomy" id="2740404"/>
    <lineage>
        <taxon>Bacteria</taxon>
        <taxon>Pseudomonadati</taxon>
        <taxon>Campylobacterota</taxon>
        <taxon>Epsilonproteobacteria</taxon>
        <taxon>Campylobacterales</taxon>
        <taxon>Sulfurimonadaceae</taxon>
        <taxon>Sulfurimonas</taxon>
    </lineage>
</organism>
<accession>A0A7S7LUC1</accession>
<keyword evidence="2" id="KW-1185">Reference proteome</keyword>
<dbReference type="AlphaFoldDB" id="A0A7S7LUC1"/>